<protein>
    <recommendedName>
        <fullName evidence="2">Nucleolar 27S pre-rRNA processing Urb2/Npa2 C-terminal domain-containing protein</fullName>
    </recommendedName>
</protein>
<dbReference type="PANTHER" id="PTHR15682:SF2">
    <property type="entry name" value="UNHEALTHY RIBOSOME BIOGENESIS PROTEIN 2 HOMOLOG"/>
    <property type="match status" value="1"/>
</dbReference>
<feature type="region of interest" description="Disordered" evidence="1">
    <location>
        <begin position="139"/>
        <end position="180"/>
    </location>
</feature>
<organism evidence="3 4">
    <name type="scientific">Neocucurbitaria cava</name>
    <dbReference type="NCBI Taxonomy" id="798079"/>
    <lineage>
        <taxon>Eukaryota</taxon>
        <taxon>Fungi</taxon>
        <taxon>Dikarya</taxon>
        <taxon>Ascomycota</taxon>
        <taxon>Pezizomycotina</taxon>
        <taxon>Dothideomycetes</taxon>
        <taxon>Pleosporomycetidae</taxon>
        <taxon>Pleosporales</taxon>
        <taxon>Pleosporineae</taxon>
        <taxon>Cucurbitariaceae</taxon>
        <taxon>Neocucurbitaria</taxon>
    </lineage>
</organism>
<reference evidence="3" key="1">
    <citation type="submission" date="2022-10" db="EMBL/GenBank/DDBJ databases">
        <title>Tapping the CABI collections for fungal endophytes: first genome assemblies for Collariella, Neodidymelliopsis, Ascochyta clinopodiicola, Didymella pomorum, Didymosphaeria variabile, Neocosmospora piperis and Neocucurbitaria cava.</title>
        <authorList>
            <person name="Hill R."/>
        </authorList>
    </citation>
    <scope>NUCLEOTIDE SEQUENCE</scope>
    <source>
        <strain evidence="3">IMI 356814</strain>
    </source>
</reference>
<name>A0A9W8XXX7_9PLEO</name>
<gene>
    <name evidence="3" type="ORF">N0V83_010603</name>
</gene>
<dbReference type="OrthoDB" id="160374at2759"/>
<dbReference type="PANTHER" id="PTHR15682">
    <property type="entry name" value="UNHEALTHY RIBOSOME BIOGENESIS PROTEIN 2 HOMOLOG"/>
    <property type="match status" value="1"/>
</dbReference>
<evidence type="ECO:0000313" key="4">
    <source>
        <dbReference type="Proteomes" id="UP001140560"/>
    </source>
</evidence>
<feature type="region of interest" description="Disordered" evidence="1">
    <location>
        <begin position="1403"/>
        <end position="1422"/>
    </location>
</feature>
<dbReference type="GO" id="GO:0005730">
    <property type="term" value="C:nucleolus"/>
    <property type="evidence" value="ECO:0007669"/>
    <property type="project" value="TreeGrafter"/>
</dbReference>
<evidence type="ECO:0000313" key="3">
    <source>
        <dbReference type="EMBL" id="KAJ4362509.1"/>
    </source>
</evidence>
<accession>A0A9W8XXX7</accession>
<dbReference type="InterPro" id="IPR052609">
    <property type="entry name" value="Ribosome_Biogenesis_Reg"/>
</dbReference>
<keyword evidence="4" id="KW-1185">Reference proteome</keyword>
<dbReference type="GO" id="GO:0042254">
    <property type="term" value="P:ribosome biogenesis"/>
    <property type="evidence" value="ECO:0007669"/>
    <property type="project" value="TreeGrafter"/>
</dbReference>
<feature type="compositionally biased region" description="Polar residues" evidence="1">
    <location>
        <begin position="1403"/>
        <end position="1414"/>
    </location>
</feature>
<sequence length="1512" mass="168427">MAPVKPASDNGPAPTRPRLQSINQDFSNLDEQLRQAAHIIGLPDDWITIEEGDVRSSIIRRLVRARAEWVLRWVLDKLKEETDAGKTARGNAIAWKLLDWMMHVLPVSRSAPHLRDAGFPSILERTLLENFDKATSLSSTSTSEDVDMEDASDSTETIREKAQTSRKQKRGTADTTPSKRVAHGFSDRVQLFRVVRSAVASIATLATASSKNDDTTQSELMKMVLRTESAQASRILRFWFTAVHQIITTSDTLEPDMHHYLDLSLALEIWELRVVDSKDEAGASADDFSTECLVPMLTLLDGLRAMRRADSALSSSMTIDRATQAIDKLLSRHLFAPSRVAFFADTPSESSDSGSRVREAKSLASYLEPLRAKLLQASQVEDAGEVLPADLALLFDAVPYLLDIVIRASPSRTPKGRLVEKPWIQAAFRSLAECAGCSLDAPPTDVTQPSAVTALEGALRTLQLHSVSIDTETLTNLFWYHCGVKYPEHRDKEVHWSLIAALIELDALIFVTEPKSHMKTTQKQQADLAEFIFEQISIVEFNGTGFADNALRITGDAEKDHTRPGHAADTRTGRTVILEQIVVPLMSAFARNRNLLGFLRRWDHQLVRSYRHENRKALKERTDPIWEDRTINKALVDLFEHSLTQGQIATSIQEHAKRMVELGNAMETETRENVNVKKLAAYKNASSSAVIIPAMLQSIRSDEIIESLKPHLHSLLMSYTTWVQVDRYSLHSRLAFSWFTLCQLLSKLWPIELHSSAKMQKELLHPLVEQATMDTSSSRKDQNGRRVDSLTRAAAMLFLLDVCDHLQTVPGSRELIQTSLRKIMTSLSSSRLEPKEYAKMIEFFCADFVTLFGYLDADACGESLKTLLLRLSKLDTENGSLIGCSLSQSIIEEGSSALKMAYYTALLEILSQDNEGRLHEMVIKAFLHTQPSAFPREKRETTLDRITELIGLEPQATTDLLSVMAHLMVVPNATAKLCTNAGIIFSIADKLHQQGQASPAALQLFQQLVQSILGHIIPNQEQVQNKSFLDEFASKLKPITKAAKQCSAPRLSILRATIMAQKQVELLDAEQYVKLLQQCLTDDGEDTASLEHALDAFNEIPISALEKAGRLDQTRAWLRKWIEDNADVESYKTVPSQSPVELVNYVARLHKTIARFGLYSSAKWIIELTLRLLQESAASGMKGSILDALKEALASLSTQEQLEVIPILTNVVNPQDRAASYQILNDLITTWDDKVEEDAGSKQQQLALLPRICVLLADSADHESFNALLTCINTILNDKPSLASQHSIECVLSVLVKLTSRSSPALAPTHATAIYTRLCETSRLILLVHRGRLGGRFHLLLPLLQGLLFCLFIPNASRSGALPSWLRTPTGIDPVRLTPANANQYSRLLSTLCNPPQSSITKAHHYQAQTSSRASKSKDLNDPVKAARERTSHFLYPLLASFCRFQLNGRLEAGVREKLMVGVYEVVGTAGLHKEGVDAMFAGLGRSERDVWRGVWGEWEGVRGRKEVFGRE</sequence>
<feature type="domain" description="Nucleolar 27S pre-rRNA processing Urb2/Npa2 C-terminal" evidence="2">
    <location>
        <begin position="1267"/>
        <end position="1500"/>
    </location>
</feature>
<feature type="region of interest" description="Disordered" evidence="1">
    <location>
        <begin position="1"/>
        <end position="20"/>
    </location>
</feature>
<dbReference type="Proteomes" id="UP001140560">
    <property type="component" value="Unassembled WGS sequence"/>
</dbReference>
<comment type="caution">
    <text evidence="3">The sequence shown here is derived from an EMBL/GenBank/DDBJ whole genome shotgun (WGS) entry which is preliminary data.</text>
</comment>
<evidence type="ECO:0000259" key="2">
    <source>
        <dbReference type="Pfam" id="PF10441"/>
    </source>
</evidence>
<proteinExistence type="predicted"/>
<feature type="compositionally biased region" description="Acidic residues" evidence="1">
    <location>
        <begin position="144"/>
        <end position="153"/>
    </location>
</feature>
<dbReference type="EMBL" id="JAPEUY010000021">
    <property type="protein sequence ID" value="KAJ4362509.1"/>
    <property type="molecule type" value="Genomic_DNA"/>
</dbReference>
<dbReference type="Pfam" id="PF10441">
    <property type="entry name" value="Urb2"/>
    <property type="match status" value="1"/>
</dbReference>
<evidence type="ECO:0000256" key="1">
    <source>
        <dbReference type="SAM" id="MobiDB-lite"/>
    </source>
</evidence>
<dbReference type="InterPro" id="IPR018849">
    <property type="entry name" value="Urb2/Npa2_C"/>
</dbReference>